<dbReference type="CDD" id="cd00448">
    <property type="entry name" value="YjgF_YER057c_UK114_family"/>
    <property type="match status" value="1"/>
</dbReference>
<evidence type="ECO:0000313" key="2">
    <source>
        <dbReference type="EMBL" id="OGY10498.1"/>
    </source>
</evidence>
<evidence type="ECO:0008006" key="4">
    <source>
        <dbReference type="Google" id="ProtNLM"/>
    </source>
</evidence>
<dbReference type="FunFam" id="3.30.1330.40:FF:000001">
    <property type="entry name" value="L-PSP family endoribonuclease"/>
    <property type="match status" value="1"/>
</dbReference>
<evidence type="ECO:0000313" key="3">
    <source>
        <dbReference type="Proteomes" id="UP000178319"/>
    </source>
</evidence>
<dbReference type="InterPro" id="IPR035959">
    <property type="entry name" value="RutC-like_sf"/>
</dbReference>
<dbReference type="InterPro" id="IPR006056">
    <property type="entry name" value="RidA"/>
</dbReference>
<name>A0A1G1V541_9BACT</name>
<organism evidence="2 3">
    <name type="scientific">Candidatus Blackburnbacteria bacterium RIFCSPHIGHO2_02_FULL_44_20</name>
    <dbReference type="NCBI Taxonomy" id="1797516"/>
    <lineage>
        <taxon>Bacteria</taxon>
        <taxon>Candidatus Blackburniibacteriota</taxon>
    </lineage>
</organism>
<dbReference type="GO" id="GO:0005829">
    <property type="term" value="C:cytosol"/>
    <property type="evidence" value="ECO:0007669"/>
    <property type="project" value="TreeGrafter"/>
</dbReference>
<sequence>MKTKVTTDKAPSPGTSPHSQAIIANGFIFTQGSIYLNSEGKLLEGTIEEQIHQIMKNLQAILEAAGVTFADVVKTTIYITDMSFYPTVNQIYGSYFSDPYPAREAVCVKELINSLP</sequence>
<comment type="similarity">
    <text evidence="1">Belongs to the RutC family.</text>
</comment>
<comment type="caution">
    <text evidence="2">The sequence shown here is derived from an EMBL/GenBank/DDBJ whole genome shotgun (WGS) entry which is preliminary data.</text>
</comment>
<protein>
    <recommendedName>
        <fullName evidence="4">Reactive intermediate/imine deaminase</fullName>
    </recommendedName>
</protein>
<dbReference type="EMBL" id="MHBZ01000033">
    <property type="protein sequence ID" value="OGY10498.1"/>
    <property type="molecule type" value="Genomic_DNA"/>
</dbReference>
<dbReference type="InterPro" id="IPR006175">
    <property type="entry name" value="YjgF/YER057c/UK114"/>
</dbReference>
<gene>
    <name evidence="2" type="ORF">A3D26_00155</name>
</gene>
<accession>A0A1G1V541</accession>
<dbReference type="NCBIfam" id="TIGR00004">
    <property type="entry name" value="Rid family detoxifying hydrolase"/>
    <property type="match status" value="1"/>
</dbReference>
<dbReference type="SUPFAM" id="SSF55298">
    <property type="entry name" value="YjgF-like"/>
    <property type="match status" value="1"/>
</dbReference>
<dbReference type="Gene3D" id="3.30.1330.40">
    <property type="entry name" value="RutC-like"/>
    <property type="match status" value="1"/>
</dbReference>
<dbReference type="PANTHER" id="PTHR11803:SF58">
    <property type="entry name" value="PROTEIN HMF1-RELATED"/>
    <property type="match status" value="1"/>
</dbReference>
<dbReference type="GO" id="GO:0019239">
    <property type="term" value="F:deaminase activity"/>
    <property type="evidence" value="ECO:0007669"/>
    <property type="project" value="TreeGrafter"/>
</dbReference>
<dbReference type="Pfam" id="PF01042">
    <property type="entry name" value="Ribonuc_L-PSP"/>
    <property type="match status" value="1"/>
</dbReference>
<proteinExistence type="inferred from homology"/>
<dbReference type="STRING" id="1797516.A3D26_00155"/>
<dbReference type="PANTHER" id="PTHR11803">
    <property type="entry name" value="2-IMINOBUTANOATE/2-IMINOPROPANOATE DEAMINASE RIDA"/>
    <property type="match status" value="1"/>
</dbReference>
<reference evidence="2 3" key="1">
    <citation type="journal article" date="2016" name="Nat. Commun.">
        <title>Thousands of microbial genomes shed light on interconnected biogeochemical processes in an aquifer system.</title>
        <authorList>
            <person name="Anantharaman K."/>
            <person name="Brown C.T."/>
            <person name="Hug L.A."/>
            <person name="Sharon I."/>
            <person name="Castelle C.J."/>
            <person name="Probst A.J."/>
            <person name="Thomas B.C."/>
            <person name="Singh A."/>
            <person name="Wilkins M.J."/>
            <person name="Karaoz U."/>
            <person name="Brodie E.L."/>
            <person name="Williams K.H."/>
            <person name="Hubbard S.S."/>
            <person name="Banfield J.F."/>
        </authorList>
    </citation>
    <scope>NUCLEOTIDE SEQUENCE [LARGE SCALE GENOMIC DNA]</scope>
</reference>
<dbReference type="AlphaFoldDB" id="A0A1G1V541"/>
<evidence type="ECO:0000256" key="1">
    <source>
        <dbReference type="ARBA" id="ARBA00010552"/>
    </source>
</evidence>
<dbReference type="Proteomes" id="UP000178319">
    <property type="component" value="Unassembled WGS sequence"/>
</dbReference>